<dbReference type="SUPFAM" id="SSF103088">
    <property type="entry name" value="OmpA-like"/>
    <property type="match status" value="1"/>
</dbReference>
<dbReference type="InterPro" id="IPR036737">
    <property type="entry name" value="OmpA-like_sf"/>
</dbReference>
<feature type="region of interest" description="Disordered" evidence="5">
    <location>
        <begin position="1"/>
        <end position="27"/>
    </location>
</feature>
<keyword evidence="3" id="KW-0998">Cell outer membrane</keyword>
<evidence type="ECO:0000256" key="3">
    <source>
        <dbReference type="ARBA" id="ARBA00023237"/>
    </source>
</evidence>
<proteinExistence type="predicted"/>
<evidence type="ECO:0000313" key="8">
    <source>
        <dbReference type="Proteomes" id="UP000267418"/>
    </source>
</evidence>
<comment type="caution">
    <text evidence="7">The sequence shown here is derived from an EMBL/GenBank/DDBJ whole genome shotgun (WGS) entry which is preliminary data.</text>
</comment>
<sequence>MVSVAQLSTTTRKQPMHTKNTPKKNAPSLLALGTAAVAALVLAGCSSLHDERYNWCQGQNCALTPVMTPAAAPAPVPAAPTIQRVTLSADALFAFDRSSAADMLPKGRSELDALARALQGQQMQVQSLTITGHTDRLGAEAYNEELALRRANTVRDYLKGAGVNVPMDVRSMGEREPVTRDCLGTQRTPRLIACLQPDRRVVVDILAQTKKNQ</sequence>
<comment type="subcellular location">
    <subcellularLocation>
        <location evidence="1">Cell outer membrane</location>
    </subcellularLocation>
</comment>
<reference evidence="7 8" key="1">
    <citation type="submission" date="2018-12" db="EMBL/GenBank/DDBJ databases">
        <title>The genome of Variovorax gossypii DSM 100435.</title>
        <authorList>
            <person name="Gao J."/>
            <person name="Sun J."/>
        </authorList>
    </citation>
    <scope>NUCLEOTIDE SEQUENCE [LARGE SCALE GENOMIC DNA]</scope>
    <source>
        <strain evidence="7 8">DSM 100435</strain>
    </source>
</reference>
<dbReference type="PROSITE" id="PS51123">
    <property type="entry name" value="OMPA_2"/>
    <property type="match status" value="1"/>
</dbReference>
<gene>
    <name evidence="7" type="ORF">EJP69_19255</name>
</gene>
<keyword evidence="8" id="KW-1185">Reference proteome</keyword>
<dbReference type="InterPro" id="IPR050330">
    <property type="entry name" value="Bact_OuterMem_StrucFunc"/>
</dbReference>
<dbReference type="Gene3D" id="3.30.1330.60">
    <property type="entry name" value="OmpA-like domain"/>
    <property type="match status" value="1"/>
</dbReference>
<dbReference type="Proteomes" id="UP000267418">
    <property type="component" value="Unassembled WGS sequence"/>
</dbReference>
<name>A0A3S0GU43_9BURK</name>
<dbReference type="InterPro" id="IPR006665">
    <property type="entry name" value="OmpA-like"/>
</dbReference>
<dbReference type="PRINTS" id="PR01021">
    <property type="entry name" value="OMPADOMAIN"/>
</dbReference>
<dbReference type="GO" id="GO:0009279">
    <property type="term" value="C:cell outer membrane"/>
    <property type="evidence" value="ECO:0007669"/>
    <property type="project" value="UniProtKB-SubCell"/>
</dbReference>
<keyword evidence="2 4" id="KW-0472">Membrane</keyword>
<feature type="compositionally biased region" description="Polar residues" evidence="5">
    <location>
        <begin position="1"/>
        <end position="13"/>
    </location>
</feature>
<evidence type="ECO:0000313" key="7">
    <source>
        <dbReference type="EMBL" id="RTQ32853.1"/>
    </source>
</evidence>
<dbReference type="PANTHER" id="PTHR30329:SF21">
    <property type="entry name" value="LIPOPROTEIN YIAD-RELATED"/>
    <property type="match status" value="1"/>
</dbReference>
<accession>A0A3S0GU43</accession>
<dbReference type="InterPro" id="IPR006664">
    <property type="entry name" value="OMP_bac"/>
</dbReference>
<evidence type="ECO:0000259" key="6">
    <source>
        <dbReference type="PROSITE" id="PS51123"/>
    </source>
</evidence>
<evidence type="ECO:0000256" key="5">
    <source>
        <dbReference type="SAM" id="MobiDB-lite"/>
    </source>
</evidence>
<dbReference type="AlphaFoldDB" id="A0A3S0GU43"/>
<dbReference type="CDD" id="cd07185">
    <property type="entry name" value="OmpA_C-like"/>
    <property type="match status" value="1"/>
</dbReference>
<evidence type="ECO:0000256" key="2">
    <source>
        <dbReference type="ARBA" id="ARBA00023136"/>
    </source>
</evidence>
<dbReference type="PANTHER" id="PTHR30329">
    <property type="entry name" value="STATOR ELEMENT OF FLAGELLAR MOTOR COMPLEX"/>
    <property type="match status" value="1"/>
</dbReference>
<evidence type="ECO:0000256" key="1">
    <source>
        <dbReference type="ARBA" id="ARBA00004442"/>
    </source>
</evidence>
<dbReference type="OrthoDB" id="5360144at2"/>
<feature type="domain" description="OmpA-like" evidence="6">
    <location>
        <begin position="80"/>
        <end position="209"/>
    </location>
</feature>
<organism evidence="7 8">
    <name type="scientific">Variovorax gossypii</name>
    <dbReference type="NCBI Taxonomy" id="1679495"/>
    <lineage>
        <taxon>Bacteria</taxon>
        <taxon>Pseudomonadati</taxon>
        <taxon>Pseudomonadota</taxon>
        <taxon>Betaproteobacteria</taxon>
        <taxon>Burkholderiales</taxon>
        <taxon>Comamonadaceae</taxon>
        <taxon>Variovorax</taxon>
    </lineage>
</organism>
<dbReference type="EMBL" id="RXOE01000005">
    <property type="protein sequence ID" value="RTQ32853.1"/>
    <property type="molecule type" value="Genomic_DNA"/>
</dbReference>
<evidence type="ECO:0000256" key="4">
    <source>
        <dbReference type="PROSITE-ProRule" id="PRU00473"/>
    </source>
</evidence>
<dbReference type="Pfam" id="PF00691">
    <property type="entry name" value="OmpA"/>
    <property type="match status" value="1"/>
</dbReference>
<protein>
    <recommendedName>
        <fullName evidence="6">OmpA-like domain-containing protein</fullName>
    </recommendedName>
</protein>